<name>A0A7J6GNE4_CANSA</name>
<evidence type="ECO:0008006" key="4">
    <source>
        <dbReference type="Google" id="ProtNLM"/>
    </source>
</evidence>
<comment type="caution">
    <text evidence="2">The sequence shown here is derived from an EMBL/GenBank/DDBJ whole genome shotgun (WGS) entry which is preliminary data.</text>
</comment>
<dbReference type="InterPro" id="IPR029058">
    <property type="entry name" value="AB_hydrolase_fold"/>
</dbReference>
<feature type="region of interest" description="Disordered" evidence="1">
    <location>
        <begin position="64"/>
        <end position="85"/>
    </location>
</feature>
<dbReference type="GO" id="GO:0015996">
    <property type="term" value="P:chlorophyll catabolic process"/>
    <property type="evidence" value="ECO:0007669"/>
    <property type="project" value="UniProtKB-UniPathway"/>
</dbReference>
<dbReference type="UniPathway" id="UPA00674"/>
<dbReference type="AlphaFoldDB" id="A0A7J6GNE4"/>
<dbReference type="Pfam" id="PF07224">
    <property type="entry name" value="Chlorophyllase"/>
    <property type="match status" value="1"/>
</dbReference>
<organism evidence="2 3">
    <name type="scientific">Cannabis sativa</name>
    <name type="common">Hemp</name>
    <name type="synonym">Marijuana</name>
    <dbReference type="NCBI Taxonomy" id="3483"/>
    <lineage>
        <taxon>Eukaryota</taxon>
        <taxon>Viridiplantae</taxon>
        <taxon>Streptophyta</taxon>
        <taxon>Embryophyta</taxon>
        <taxon>Tracheophyta</taxon>
        <taxon>Spermatophyta</taxon>
        <taxon>Magnoliopsida</taxon>
        <taxon>eudicotyledons</taxon>
        <taxon>Gunneridae</taxon>
        <taxon>Pentapetalae</taxon>
        <taxon>rosids</taxon>
        <taxon>fabids</taxon>
        <taxon>Rosales</taxon>
        <taxon>Cannabaceae</taxon>
        <taxon>Cannabis</taxon>
    </lineage>
</organism>
<dbReference type="Proteomes" id="UP000583929">
    <property type="component" value="Unassembled WGS sequence"/>
</dbReference>
<dbReference type="SUPFAM" id="SSF53474">
    <property type="entry name" value="alpha/beta-Hydrolases"/>
    <property type="match status" value="1"/>
</dbReference>
<dbReference type="InterPro" id="IPR017395">
    <property type="entry name" value="Chlorophyllase-like"/>
</dbReference>
<sequence length="85" mass="9326">MAGPDTNEEIKSTAQVIDWLSEGLQNLLPQHVKANLNKVGLAGHSRGGKTSFALALKRLLQSEAVPQTLSSEEEEREGELWTENQ</sequence>
<evidence type="ECO:0000313" key="2">
    <source>
        <dbReference type="EMBL" id="KAF4384278.1"/>
    </source>
</evidence>
<dbReference type="Gene3D" id="3.40.50.1820">
    <property type="entry name" value="alpha/beta hydrolase"/>
    <property type="match status" value="1"/>
</dbReference>
<dbReference type="EMBL" id="JAATIQ010000093">
    <property type="protein sequence ID" value="KAF4384278.1"/>
    <property type="molecule type" value="Genomic_DNA"/>
</dbReference>
<dbReference type="GO" id="GO:0047746">
    <property type="term" value="F:chlorophyllase activity"/>
    <property type="evidence" value="ECO:0007669"/>
    <property type="project" value="TreeGrafter"/>
</dbReference>
<reference evidence="2 3" key="1">
    <citation type="journal article" date="2020" name="bioRxiv">
        <title>Sequence and annotation of 42 cannabis genomes reveals extensive copy number variation in cannabinoid synthesis and pathogen resistance genes.</title>
        <authorList>
            <person name="Mckernan K.J."/>
            <person name="Helbert Y."/>
            <person name="Kane L.T."/>
            <person name="Ebling H."/>
            <person name="Zhang L."/>
            <person name="Liu B."/>
            <person name="Eaton Z."/>
            <person name="Mclaughlin S."/>
            <person name="Kingan S."/>
            <person name="Baybayan P."/>
            <person name="Concepcion G."/>
            <person name="Jordan M."/>
            <person name="Riva A."/>
            <person name="Barbazuk W."/>
            <person name="Harkins T."/>
        </authorList>
    </citation>
    <scope>NUCLEOTIDE SEQUENCE [LARGE SCALE GENOMIC DNA]</scope>
    <source>
        <strain evidence="3">cv. Jamaican Lion 4</strain>
        <tissue evidence="2">Leaf</tissue>
    </source>
</reference>
<protein>
    <recommendedName>
        <fullName evidence="4">Chlorophyllase</fullName>
    </recommendedName>
</protein>
<dbReference type="PANTHER" id="PTHR33428:SF2">
    <property type="entry name" value="CHLOROPHYLLASE-2"/>
    <property type="match status" value="1"/>
</dbReference>
<evidence type="ECO:0000313" key="3">
    <source>
        <dbReference type="Proteomes" id="UP000583929"/>
    </source>
</evidence>
<keyword evidence="3" id="KW-1185">Reference proteome</keyword>
<evidence type="ECO:0000256" key="1">
    <source>
        <dbReference type="SAM" id="MobiDB-lite"/>
    </source>
</evidence>
<dbReference type="PANTHER" id="PTHR33428">
    <property type="entry name" value="CHLOROPHYLLASE-2, CHLOROPLASTIC"/>
    <property type="match status" value="1"/>
</dbReference>
<accession>A0A7J6GNE4</accession>
<proteinExistence type="predicted"/>
<gene>
    <name evidence="2" type="ORF">G4B88_016844</name>
</gene>